<feature type="compositionally biased region" description="Acidic residues" evidence="1">
    <location>
        <begin position="27"/>
        <end position="78"/>
    </location>
</feature>
<feature type="compositionally biased region" description="Basic and acidic residues" evidence="1">
    <location>
        <begin position="79"/>
        <end position="96"/>
    </location>
</feature>
<gene>
    <name evidence="2" type="primary">Hypp8279</name>
    <name evidence="2" type="ORF">BLAG_LOCUS9914</name>
</gene>
<evidence type="ECO:0000256" key="1">
    <source>
        <dbReference type="SAM" id="MobiDB-lite"/>
    </source>
</evidence>
<reference evidence="2" key="1">
    <citation type="submission" date="2022-01" db="EMBL/GenBank/DDBJ databases">
        <authorList>
            <person name="Braso-Vives M."/>
        </authorList>
    </citation>
    <scope>NUCLEOTIDE SEQUENCE</scope>
</reference>
<feature type="region of interest" description="Disordered" evidence="1">
    <location>
        <begin position="27"/>
        <end position="146"/>
    </location>
</feature>
<name>A0A8J9Z7P5_BRALA</name>
<evidence type="ECO:0000313" key="3">
    <source>
        <dbReference type="Proteomes" id="UP000838412"/>
    </source>
</evidence>
<dbReference type="AlphaFoldDB" id="A0A8J9Z7P5"/>
<accession>A0A8J9Z7P5</accession>
<sequence length="426" mass="48003">MIKHLKGNKMSRKKNIALNQLLYSWGGEEEKDAEDGVEEEEDAEDGVEEEKDAEDGVEEEKDAEDRMEEEEVAGEESETENHTDSSLELDSTKTDTDSLLESPGSPVKRVRNTPAEGARAMPMNTLPEKVRNTPPTPTRQLPQNQQRILKRRDSGKLCCVSCSSRQMSCSHVAKYKEWCEDWGVDSNHVFADSSEANLESVSKSLVPYPWTKEMREQLGRTWCPTYHLKDVSTDMNGTRGTPWPNSGPSTLVYASTLDTPTSPITQPQMDSDFRGWSTTDPPLGNAPAAKEDLSVVTESRHSERVFIDCARSRRLLLWYSGKVSSGKSSGKSKISDTEMKDLRDKLDRFLPVHMQNPTPNIKDSQAFIMERLVTSKKGALATPDPLHTMTKEQMQDELTYRAKEQREVVIPDPSRRAKKVVPRQVE</sequence>
<organism evidence="2 3">
    <name type="scientific">Branchiostoma lanceolatum</name>
    <name type="common">Common lancelet</name>
    <name type="synonym">Amphioxus lanceolatum</name>
    <dbReference type="NCBI Taxonomy" id="7740"/>
    <lineage>
        <taxon>Eukaryota</taxon>
        <taxon>Metazoa</taxon>
        <taxon>Chordata</taxon>
        <taxon>Cephalochordata</taxon>
        <taxon>Leptocardii</taxon>
        <taxon>Amphioxiformes</taxon>
        <taxon>Branchiostomatidae</taxon>
        <taxon>Branchiostoma</taxon>
    </lineage>
</organism>
<protein>
    <submittedName>
        <fullName evidence="2">Hypp8279 protein</fullName>
    </submittedName>
</protein>
<keyword evidence="3" id="KW-1185">Reference proteome</keyword>
<dbReference type="Proteomes" id="UP000838412">
    <property type="component" value="Chromosome 16"/>
</dbReference>
<dbReference type="EMBL" id="OV696701">
    <property type="protein sequence ID" value="CAH1248592.1"/>
    <property type="molecule type" value="Genomic_DNA"/>
</dbReference>
<proteinExistence type="predicted"/>
<evidence type="ECO:0000313" key="2">
    <source>
        <dbReference type="EMBL" id="CAH1248592.1"/>
    </source>
</evidence>